<name>A0A1M6PWX7_REIAG</name>
<dbReference type="Pfam" id="PF02738">
    <property type="entry name" value="MoCoBD_1"/>
    <property type="match status" value="1"/>
</dbReference>
<evidence type="ECO:0000313" key="4">
    <source>
        <dbReference type="Proteomes" id="UP000184474"/>
    </source>
</evidence>
<dbReference type="SUPFAM" id="SSF56003">
    <property type="entry name" value="Molybdenum cofactor-binding domain"/>
    <property type="match status" value="2"/>
</dbReference>
<accession>A0A1M6PWX7</accession>
<keyword evidence="1" id="KW-0732">Signal</keyword>
<organism evidence="3 4">
    <name type="scientific">Reichenbachiella agariperforans</name>
    <dbReference type="NCBI Taxonomy" id="156994"/>
    <lineage>
        <taxon>Bacteria</taxon>
        <taxon>Pseudomonadati</taxon>
        <taxon>Bacteroidota</taxon>
        <taxon>Cytophagia</taxon>
        <taxon>Cytophagales</taxon>
        <taxon>Reichenbachiellaceae</taxon>
        <taxon>Reichenbachiella</taxon>
    </lineage>
</organism>
<dbReference type="SMART" id="SM01008">
    <property type="entry name" value="Ald_Xan_dh_C"/>
    <property type="match status" value="1"/>
</dbReference>
<dbReference type="InterPro" id="IPR008274">
    <property type="entry name" value="AldOxase/xan_DH_MoCoBD1"/>
</dbReference>
<dbReference type="EMBL" id="FRAA01000003">
    <property type="protein sequence ID" value="SHK12386.1"/>
    <property type="molecule type" value="Genomic_DNA"/>
</dbReference>
<dbReference type="InterPro" id="IPR037165">
    <property type="entry name" value="AldOxase/xan_DH_Mopterin-bd_sf"/>
</dbReference>
<feature type="domain" description="Aldehyde oxidase/xanthine dehydrogenase a/b hammerhead" evidence="2">
    <location>
        <begin position="212"/>
        <end position="307"/>
    </location>
</feature>
<evidence type="ECO:0000256" key="1">
    <source>
        <dbReference type="SAM" id="SignalP"/>
    </source>
</evidence>
<gene>
    <name evidence="3" type="ORF">SAMN04488028_10374</name>
</gene>
<dbReference type="InterPro" id="IPR052516">
    <property type="entry name" value="N-heterocyclic_Hydroxylase"/>
</dbReference>
<evidence type="ECO:0000313" key="3">
    <source>
        <dbReference type="EMBL" id="SHK12386.1"/>
    </source>
</evidence>
<dbReference type="RefSeq" id="WP_073121983.1">
    <property type="nucleotide sequence ID" value="NZ_FRAA01000003.1"/>
</dbReference>
<keyword evidence="4" id="KW-1185">Reference proteome</keyword>
<sequence length="754" mass="83232">MAILKTKVGRRSFIKTSALAGGGLMISFSWLASCTPGQSVEEVLAMPDEWFELNSYLKIGDNGRVTIRVPNPEFGQNVKTSMPMIVAEELDTNWKYVVSEQAPYDKTKYDRQFTGGSQGIRRAWASLRMAGGTARQMLKQAAANEWHVAIDEIRTEDGQLIHEASGKKASYGAFASAAALLPQPEQVELKDVKNFSIIGQSKKNVDGKAIVTGQQKYGIDIKSEDMLYAAIVHPPAFGQKLKGFDADSVRSMSGIVDVFAFETYSEGYEQNFFDTHTHNKLIAIVGKSTWEVFQAKKEIRVEWEPFNEFSFDMDMFGNKTTVNVPSGLESTSDHLAKFKSHLGRPGTLLRKDGDPDKAFAEADKVIEKTYTAPFLAHNMMEPINCFAHVTPEKALVRGPIQAPEFIEGTIAARLGLPLEKVEIEMSRMGGGFGRRAYGHYMVEAAVISKRVGKPIKMTYSREDDMTYGIYRPAYCATYRAALDADNNLIAFHVKAGGIPESPLGRGAANRFPAGAVDHYLAEEWSEPSNITVGAFRAPRSNFHASAEQSFLDELAELAGKDPIDFRLELLQRAKINPVGENNDYDADRYAGVLELVREKSNWDTAKPGLSRGVSAYFCHNSYAAHVLDLKMENGKPRVENVTCVMDCGVVVNPDAAANMAEGAIVDGIGNAFYGVMTFREGQADKENFGPYRMIRHSEAPKNIAVHFVQNEIDPTGMGEPPFPPIFGAVANALYQATNRRYYNQPFLGKGFELG</sequence>
<dbReference type="PROSITE" id="PS51318">
    <property type="entry name" value="TAT"/>
    <property type="match status" value="1"/>
</dbReference>
<dbReference type="STRING" id="156994.SAMN04488028_10374"/>
<reference evidence="4" key="1">
    <citation type="submission" date="2016-11" db="EMBL/GenBank/DDBJ databases">
        <authorList>
            <person name="Varghese N."/>
            <person name="Submissions S."/>
        </authorList>
    </citation>
    <scope>NUCLEOTIDE SEQUENCE [LARGE SCALE GENOMIC DNA]</scope>
    <source>
        <strain evidence="4">DSM 26134</strain>
    </source>
</reference>
<dbReference type="PANTHER" id="PTHR47495">
    <property type="entry name" value="ALDEHYDE DEHYDROGENASE"/>
    <property type="match status" value="1"/>
</dbReference>
<dbReference type="InterPro" id="IPR006311">
    <property type="entry name" value="TAT_signal"/>
</dbReference>
<dbReference type="InterPro" id="IPR000674">
    <property type="entry name" value="Ald_Oxase/Xan_DH_a/b"/>
</dbReference>
<dbReference type="InterPro" id="IPR012368">
    <property type="entry name" value="OxRdtase_Mopterin-bd_su_IorB"/>
</dbReference>
<dbReference type="Pfam" id="PF20256">
    <property type="entry name" value="MoCoBD_2"/>
    <property type="match status" value="2"/>
</dbReference>
<protein>
    <submittedName>
        <fullName evidence="3">Isoquinoline 1-oxidoreductase, beta subunit</fullName>
    </submittedName>
</protein>
<feature type="signal peptide" evidence="1">
    <location>
        <begin position="1"/>
        <end position="32"/>
    </location>
</feature>
<dbReference type="AlphaFoldDB" id="A0A1M6PWX7"/>
<dbReference type="InterPro" id="IPR046867">
    <property type="entry name" value="AldOxase/xan_DH_MoCoBD2"/>
</dbReference>
<dbReference type="PIRSF" id="PIRSF036389">
    <property type="entry name" value="IOR_B"/>
    <property type="match status" value="1"/>
</dbReference>
<feature type="chain" id="PRO_5012116024" evidence="1">
    <location>
        <begin position="33"/>
        <end position="754"/>
    </location>
</feature>
<dbReference type="Gene3D" id="3.30.365.10">
    <property type="entry name" value="Aldehyde oxidase/xanthine dehydrogenase, molybdopterin binding domain"/>
    <property type="match status" value="4"/>
</dbReference>
<dbReference type="PROSITE" id="PS51257">
    <property type="entry name" value="PROKAR_LIPOPROTEIN"/>
    <property type="match status" value="1"/>
</dbReference>
<dbReference type="Proteomes" id="UP000184474">
    <property type="component" value="Unassembled WGS sequence"/>
</dbReference>
<dbReference type="Gene3D" id="3.90.1170.50">
    <property type="entry name" value="Aldehyde oxidase/xanthine dehydrogenase, a/b hammerhead"/>
    <property type="match status" value="1"/>
</dbReference>
<dbReference type="GO" id="GO:0016491">
    <property type="term" value="F:oxidoreductase activity"/>
    <property type="evidence" value="ECO:0007669"/>
    <property type="project" value="InterPro"/>
</dbReference>
<proteinExistence type="predicted"/>
<dbReference type="PANTHER" id="PTHR47495:SF2">
    <property type="entry name" value="ALDEHYDE DEHYDROGENASE"/>
    <property type="match status" value="1"/>
</dbReference>
<evidence type="ECO:0000259" key="2">
    <source>
        <dbReference type="SMART" id="SM01008"/>
    </source>
</evidence>